<feature type="compositionally biased region" description="Polar residues" evidence="5">
    <location>
        <begin position="306"/>
        <end position="315"/>
    </location>
</feature>
<feature type="compositionally biased region" description="Polar residues" evidence="5">
    <location>
        <begin position="337"/>
        <end position="352"/>
    </location>
</feature>
<dbReference type="Proteomes" id="UP000821853">
    <property type="component" value="Chromosome 10"/>
</dbReference>
<comment type="caution">
    <text evidence="7">The sequence shown here is derived from an EMBL/GenBank/DDBJ whole genome shotgun (WGS) entry which is preliminary data.</text>
</comment>
<keyword evidence="8" id="KW-1185">Reference proteome</keyword>
<organism evidence="7 8">
    <name type="scientific">Haemaphysalis longicornis</name>
    <name type="common">Bush tick</name>
    <dbReference type="NCBI Taxonomy" id="44386"/>
    <lineage>
        <taxon>Eukaryota</taxon>
        <taxon>Metazoa</taxon>
        <taxon>Ecdysozoa</taxon>
        <taxon>Arthropoda</taxon>
        <taxon>Chelicerata</taxon>
        <taxon>Arachnida</taxon>
        <taxon>Acari</taxon>
        <taxon>Parasitiformes</taxon>
        <taxon>Ixodida</taxon>
        <taxon>Ixodoidea</taxon>
        <taxon>Ixodidae</taxon>
        <taxon>Haemaphysalinae</taxon>
        <taxon>Haemaphysalis</taxon>
    </lineage>
</organism>
<dbReference type="AlphaFoldDB" id="A0A9J6FPA5"/>
<dbReference type="GO" id="GO:0043122">
    <property type="term" value="P:regulation of canonical NF-kappaB signal transduction"/>
    <property type="evidence" value="ECO:0007669"/>
    <property type="project" value="TreeGrafter"/>
</dbReference>
<dbReference type="SUPFAM" id="SSF57850">
    <property type="entry name" value="RING/U-box"/>
    <property type="match status" value="1"/>
</dbReference>
<dbReference type="PANTHER" id="PTHR10131:SF138">
    <property type="entry name" value="RE66324P"/>
    <property type="match status" value="1"/>
</dbReference>
<feature type="region of interest" description="Disordered" evidence="5">
    <location>
        <begin position="172"/>
        <end position="208"/>
    </location>
</feature>
<dbReference type="GO" id="GO:0009898">
    <property type="term" value="C:cytoplasmic side of plasma membrane"/>
    <property type="evidence" value="ECO:0007669"/>
    <property type="project" value="TreeGrafter"/>
</dbReference>
<dbReference type="OrthoDB" id="6503917at2759"/>
<dbReference type="InterPro" id="IPR001841">
    <property type="entry name" value="Znf_RING"/>
</dbReference>
<dbReference type="VEuPathDB" id="VectorBase:HLOH_052148"/>
<gene>
    <name evidence="7" type="ORF">HPB48_008482</name>
</gene>
<dbReference type="PROSITE" id="PS00518">
    <property type="entry name" value="ZF_RING_1"/>
    <property type="match status" value="1"/>
</dbReference>
<feature type="compositionally biased region" description="Low complexity" evidence="5">
    <location>
        <begin position="173"/>
        <end position="190"/>
    </location>
</feature>
<sequence>MSSTKRQLTGVDEFLDWRPLEFVDEIPEAFVCTTCGVMAASPKRILACCHVFCPACYEKIAGRERICPVDGGAFQREKVETLDSSRAGLRELRVLCPNSPRGCTFIGKVYKLQHHFLEECRLGEVQCPRCETEMPQGEAVDHYLGRCSGRSAAMSGGLRKSTSFDFGVVAATSAGPSRENSSSSSRGSSGSRRKKTHSGTKSSFVRTVSSAETASTAAAAKHPLVALLKYHDAGSSTRSGSGGSSRTPSHESSLIKTSSDAKSNRKKSSKSPKSTDTGVPKVPSQKDQFARKVDSGVNSAPPALSVASTGKQQPPVSAGASVVNSAPPALSIASASKQQSPSSTGACSTTPTAVKLTARSPRSCSPGSPRSKTAATAVPAGFAFAYLTAIEDAQSRLACGEEVVLRSDSFPMTDGSFRIHARLRRDKDGEVLASFALCVCGGTWQKIAEWSLSTATNLVLVHPWDQSRNVRLPLVPNPDSVPVPPGAHLGRWDFWSPTSELKAG</sequence>
<evidence type="ECO:0000313" key="7">
    <source>
        <dbReference type="EMBL" id="KAH9364280.1"/>
    </source>
</evidence>
<proteinExistence type="predicted"/>
<dbReference type="SUPFAM" id="SSF49599">
    <property type="entry name" value="TRAF domain-like"/>
    <property type="match status" value="1"/>
</dbReference>
<keyword evidence="2 4" id="KW-0863">Zinc-finger</keyword>
<evidence type="ECO:0000313" key="8">
    <source>
        <dbReference type="Proteomes" id="UP000821853"/>
    </source>
</evidence>
<feature type="domain" description="RING-type" evidence="6">
    <location>
        <begin position="32"/>
        <end position="70"/>
    </location>
</feature>
<dbReference type="InterPro" id="IPR017907">
    <property type="entry name" value="Znf_RING_CS"/>
</dbReference>
<evidence type="ECO:0000256" key="2">
    <source>
        <dbReference type="ARBA" id="ARBA00022771"/>
    </source>
</evidence>
<evidence type="ECO:0000256" key="4">
    <source>
        <dbReference type="PROSITE-ProRule" id="PRU00175"/>
    </source>
</evidence>
<dbReference type="GO" id="GO:0005164">
    <property type="term" value="F:tumor necrosis factor receptor binding"/>
    <property type="evidence" value="ECO:0007669"/>
    <property type="project" value="TreeGrafter"/>
</dbReference>
<feature type="compositionally biased region" description="Low complexity" evidence="5">
    <location>
        <begin position="234"/>
        <end position="247"/>
    </location>
</feature>
<protein>
    <recommendedName>
        <fullName evidence="6">RING-type domain-containing protein</fullName>
    </recommendedName>
</protein>
<dbReference type="PROSITE" id="PS50089">
    <property type="entry name" value="ZF_RING_2"/>
    <property type="match status" value="1"/>
</dbReference>
<reference evidence="7 8" key="1">
    <citation type="journal article" date="2020" name="Cell">
        <title>Large-Scale Comparative Analyses of Tick Genomes Elucidate Their Genetic Diversity and Vector Capacities.</title>
        <authorList>
            <consortium name="Tick Genome and Microbiome Consortium (TIGMIC)"/>
            <person name="Jia N."/>
            <person name="Wang J."/>
            <person name="Shi W."/>
            <person name="Du L."/>
            <person name="Sun Y."/>
            <person name="Zhan W."/>
            <person name="Jiang J.F."/>
            <person name="Wang Q."/>
            <person name="Zhang B."/>
            <person name="Ji P."/>
            <person name="Bell-Sakyi L."/>
            <person name="Cui X.M."/>
            <person name="Yuan T.T."/>
            <person name="Jiang B.G."/>
            <person name="Yang W.F."/>
            <person name="Lam T.T."/>
            <person name="Chang Q.C."/>
            <person name="Ding S.J."/>
            <person name="Wang X.J."/>
            <person name="Zhu J.G."/>
            <person name="Ruan X.D."/>
            <person name="Zhao L."/>
            <person name="Wei J.T."/>
            <person name="Ye R.Z."/>
            <person name="Que T.C."/>
            <person name="Du C.H."/>
            <person name="Zhou Y.H."/>
            <person name="Cheng J.X."/>
            <person name="Dai P.F."/>
            <person name="Guo W.B."/>
            <person name="Han X.H."/>
            <person name="Huang E.J."/>
            <person name="Li L.F."/>
            <person name="Wei W."/>
            <person name="Gao Y.C."/>
            <person name="Liu J.Z."/>
            <person name="Shao H.Z."/>
            <person name="Wang X."/>
            <person name="Wang C.C."/>
            <person name="Yang T.C."/>
            <person name="Huo Q.B."/>
            <person name="Li W."/>
            <person name="Chen H.Y."/>
            <person name="Chen S.E."/>
            <person name="Zhou L.G."/>
            <person name="Ni X.B."/>
            <person name="Tian J.H."/>
            <person name="Sheng Y."/>
            <person name="Liu T."/>
            <person name="Pan Y.S."/>
            <person name="Xia L.Y."/>
            <person name="Li J."/>
            <person name="Zhao F."/>
            <person name="Cao W.C."/>
        </authorList>
    </citation>
    <scope>NUCLEOTIDE SEQUENCE [LARGE SCALE GENOMIC DNA]</scope>
    <source>
        <strain evidence="7">HaeL-2018</strain>
    </source>
</reference>
<evidence type="ECO:0000256" key="1">
    <source>
        <dbReference type="ARBA" id="ARBA00022723"/>
    </source>
</evidence>
<name>A0A9J6FPA5_HAELO</name>
<dbReference type="InterPro" id="IPR013083">
    <property type="entry name" value="Znf_RING/FYVE/PHD"/>
</dbReference>
<feature type="compositionally biased region" description="Low complexity" evidence="5">
    <location>
        <begin position="325"/>
        <end position="336"/>
    </location>
</feature>
<keyword evidence="1" id="KW-0479">Metal-binding</keyword>
<evidence type="ECO:0000256" key="5">
    <source>
        <dbReference type="SAM" id="MobiDB-lite"/>
    </source>
</evidence>
<feature type="compositionally biased region" description="Low complexity" evidence="5">
    <location>
        <begin position="359"/>
        <end position="372"/>
    </location>
</feature>
<feature type="region of interest" description="Disordered" evidence="5">
    <location>
        <begin position="233"/>
        <end position="372"/>
    </location>
</feature>
<evidence type="ECO:0000256" key="3">
    <source>
        <dbReference type="ARBA" id="ARBA00022833"/>
    </source>
</evidence>
<evidence type="ECO:0000259" key="6">
    <source>
        <dbReference type="PROSITE" id="PS50089"/>
    </source>
</evidence>
<dbReference type="PANTHER" id="PTHR10131">
    <property type="entry name" value="TNF RECEPTOR ASSOCIATED FACTOR"/>
    <property type="match status" value="1"/>
</dbReference>
<keyword evidence="3" id="KW-0862">Zinc</keyword>
<dbReference type="GO" id="GO:0008270">
    <property type="term" value="F:zinc ion binding"/>
    <property type="evidence" value="ECO:0007669"/>
    <property type="project" value="UniProtKB-KW"/>
</dbReference>
<accession>A0A9J6FPA5</accession>
<dbReference type="Gene3D" id="3.30.40.10">
    <property type="entry name" value="Zinc/RING finger domain, C3HC4 (zinc finger)"/>
    <property type="match status" value="2"/>
</dbReference>
<dbReference type="EMBL" id="JABSTR010000002">
    <property type="protein sequence ID" value="KAH9364280.1"/>
    <property type="molecule type" value="Genomic_DNA"/>
</dbReference>